<sequence>MMVLGLVTLVLHGTLAGLYYAFSMSVMPGLRAVDATAAGEAMRGINRKIQTPWLFVPFLGAPVAALVAGFLASDPAAPWYFAAAGVNLVGSLVVTASINVPLNNALDAGRITFGDYAPRWTAFNTVRAVATVASLVLVGVALTR</sequence>
<evidence type="ECO:0000313" key="2">
    <source>
        <dbReference type="EMBL" id="MFD1813151.1"/>
    </source>
</evidence>
<feature type="transmembrane region" description="Helical" evidence="1">
    <location>
        <begin position="120"/>
        <end position="142"/>
    </location>
</feature>
<keyword evidence="3" id="KW-1185">Reference proteome</keyword>
<reference evidence="3" key="1">
    <citation type="journal article" date="2019" name="Int. J. Syst. Evol. Microbiol.">
        <title>The Global Catalogue of Microorganisms (GCM) 10K type strain sequencing project: providing services to taxonomists for standard genome sequencing and annotation.</title>
        <authorList>
            <consortium name="The Broad Institute Genomics Platform"/>
            <consortium name="The Broad Institute Genome Sequencing Center for Infectious Disease"/>
            <person name="Wu L."/>
            <person name="Ma J."/>
        </authorList>
    </citation>
    <scope>NUCLEOTIDE SEQUENCE [LARGE SCALE GENOMIC DNA]</scope>
    <source>
        <strain evidence="3">DT72</strain>
    </source>
</reference>
<accession>A0ABW4P541</accession>
<protein>
    <submittedName>
        <fullName evidence="2">DUF1772 domain-containing protein</fullName>
    </submittedName>
</protein>
<feature type="transmembrane region" description="Helical" evidence="1">
    <location>
        <begin position="52"/>
        <end position="72"/>
    </location>
</feature>
<dbReference type="Pfam" id="PF08592">
    <property type="entry name" value="Anthrone_oxy"/>
    <property type="match status" value="1"/>
</dbReference>
<dbReference type="InterPro" id="IPR013901">
    <property type="entry name" value="Anthrone_oxy"/>
</dbReference>
<comment type="caution">
    <text evidence="2">The sequence shown here is derived from an EMBL/GenBank/DDBJ whole genome shotgun (WGS) entry which is preliminary data.</text>
</comment>
<evidence type="ECO:0000256" key="1">
    <source>
        <dbReference type="SAM" id="Phobius"/>
    </source>
</evidence>
<feature type="transmembrane region" description="Helical" evidence="1">
    <location>
        <begin position="79"/>
        <end position="100"/>
    </location>
</feature>
<organism evidence="2 3">
    <name type="scientific">Rhodococcus gannanensis</name>
    <dbReference type="NCBI Taxonomy" id="1960308"/>
    <lineage>
        <taxon>Bacteria</taxon>
        <taxon>Bacillati</taxon>
        <taxon>Actinomycetota</taxon>
        <taxon>Actinomycetes</taxon>
        <taxon>Mycobacteriales</taxon>
        <taxon>Nocardiaceae</taxon>
        <taxon>Rhodococcus</taxon>
    </lineage>
</organism>
<dbReference type="EMBL" id="JBHUFB010000010">
    <property type="protein sequence ID" value="MFD1813151.1"/>
    <property type="molecule type" value="Genomic_DNA"/>
</dbReference>
<keyword evidence="1" id="KW-1133">Transmembrane helix</keyword>
<keyword evidence="1" id="KW-0812">Transmembrane</keyword>
<evidence type="ECO:0000313" key="3">
    <source>
        <dbReference type="Proteomes" id="UP001597286"/>
    </source>
</evidence>
<dbReference type="RefSeq" id="WP_378485641.1">
    <property type="nucleotide sequence ID" value="NZ_JBHUFB010000010.1"/>
</dbReference>
<dbReference type="Proteomes" id="UP001597286">
    <property type="component" value="Unassembled WGS sequence"/>
</dbReference>
<proteinExistence type="predicted"/>
<gene>
    <name evidence="2" type="ORF">ACFSJG_13065</name>
</gene>
<name>A0ABW4P541_9NOCA</name>
<keyword evidence="1" id="KW-0472">Membrane</keyword>